<evidence type="ECO:0000313" key="10">
    <source>
        <dbReference type="EMBL" id="MET1488527.1"/>
    </source>
</evidence>
<reference evidence="10 11" key="1">
    <citation type="submission" date="2024-07" db="EMBL/GenBank/DDBJ databases">
        <title>Uliginosibacterium paludis KCTC:42655.</title>
        <authorList>
            <person name="Kim M.K."/>
        </authorList>
    </citation>
    <scope>NUCLEOTIDE SEQUENCE [LARGE SCALE GENOMIC DNA]</scope>
    <source>
        <strain evidence="10 11">KCTC 42655</strain>
    </source>
</reference>
<gene>
    <name evidence="10" type="ORF">ABVT11_01710</name>
</gene>
<organism evidence="10 11">
    <name type="scientific">Uliginosibacterium paludis</name>
    <dbReference type="NCBI Taxonomy" id="1615952"/>
    <lineage>
        <taxon>Bacteria</taxon>
        <taxon>Pseudomonadati</taxon>
        <taxon>Pseudomonadota</taxon>
        <taxon>Betaproteobacteria</taxon>
        <taxon>Rhodocyclales</taxon>
        <taxon>Zoogloeaceae</taxon>
        <taxon>Uliginosibacterium</taxon>
    </lineage>
</organism>
<dbReference type="InterPro" id="IPR003399">
    <property type="entry name" value="Mce/MlaD"/>
</dbReference>
<evidence type="ECO:0000256" key="4">
    <source>
        <dbReference type="ARBA" id="ARBA00022692"/>
    </source>
</evidence>
<feature type="domain" description="Mce/MlaD" evidence="9">
    <location>
        <begin position="50"/>
        <end position="138"/>
    </location>
</feature>
<keyword evidence="5 8" id="KW-1133">Transmembrane helix</keyword>
<evidence type="ECO:0000256" key="1">
    <source>
        <dbReference type="ARBA" id="ARBA00004533"/>
    </source>
</evidence>
<keyword evidence="2" id="KW-1003">Cell membrane</keyword>
<feature type="compositionally biased region" description="Pro residues" evidence="7">
    <location>
        <begin position="539"/>
        <end position="549"/>
    </location>
</feature>
<evidence type="ECO:0000256" key="8">
    <source>
        <dbReference type="SAM" id="Phobius"/>
    </source>
</evidence>
<evidence type="ECO:0000256" key="6">
    <source>
        <dbReference type="ARBA" id="ARBA00023136"/>
    </source>
</evidence>
<evidence type="ECO:0000256" key="3">
    <source>
        <dbReference type="ARBA" id="ARBA00022519"/>
    </source>
</evidence>
<keyword evidence="6 8" id="KW-0472">Membrane</keyword>
<proteinExistence type="predicted"/>
<sequence>MNPTPEDPVPTAPPAQVKRPRLHLSLVWLVPLIAAVVGLSLLVNAWLSVGPTIEISFESATGLEAGKTPVKYKDVVIGSVKSIALQRDLSRVNVTVELRKDAARFAREGSRFWVVRPRIGAGGISGIDTVLSGAYIGVDSEAQGDDQYEFQGLETPPSVIKGTPGKSFELHADDLGSLDIGSPVLFRRIQVGQVTGYKLDSDGQGVTLQIFVFAPNDAFVTTDSRFWNASGVDVSIGAEGLQVDSQSLATVVSGGIAFATPEDSAETAKPAPADSRFSLASSQKQALAKPDGAPRLLRMRFDQTMRGLTENAPVEFFGINIGHVRSVRLEYDAPRHRFPVVVDAVIYPDRLEGISEKRGPNDKDDTPTFLVPLVAKGLRAQARTGNLLTGQLYIAIDFIPNAPPVAFNPAARPLTMPTVRSSLEDLQQQVASIVTKVEKIPFDDIGRNANASIVELNKTLKNVNEGVLPEFRTTLQGTQQTLDNANRMLSENGHLQQDLGQTLDALQRSAWSLRQLTELLGRHPESLLRGRGAGSAQPAPAPVIPPMAPPAQQEKAR</sequence>
<evidence type="ECO:0000256" key="7">
    <source>
        <dbReference type="SAM" id="MobiDB-lite"/>
    </source>
</evidence>
<protein>
    <submittedName>
        <fullName evidence="10">MlaD family protein</fullName>
    </submittedName>
</protein>
<dbReference type="PANTHER" id="PTHR30462:SF0">
    <property type="entry name" value="INTERMEMBRANE TRANSPORT PROTEIN YEBT"/>
    <property type="match status" value="1"/>
</dbReference>
<name>A0ABV2CKU8_9RHOO</name>
<evidence type="ECO:0000259" key="9">
    <source>
        <dbReference type="Pfam" id="PF02470"/>
    </source>
</evidence>
<feature type="transmembrane region" description="Helical" evidence="8">
    <location>
        <begin position="26"/>
        <end position="47"/>
    </location>
</feature>
<dbReference type="PANTHER" id="PTHR30462">
    <property type="entry name" value="INTERMEMBRANE TRANSPORT PROTEIN PQIB-RELATED"/>
    <property type="match status" value="1"/>
</dbReference>
<dbReference type="Proteomes" id="UP001548590">
    <property type="component" value="Unassembled WGS sequence"/>
</dbReference>
<keyword evidence="3" id="KW-0997">Cell inner membrane</keyword>
<accession>A0ABV2CKU8</accession>
<dbReference type="InterPro" id="IPR051800">
    <property type="entry name" value="PqiA-PqiB_transport"/>
</dbReference>
<feature type="domain" description="Mce/MlaD" evidence="9">
    <location>
        <begin position="165"/>
        <end position="225"/>
    </location>
</feature>
<dbReference type="Pfam" id="PF02470">
    <property type="entry name" value="MlaD"/>
    <property type="match status" value="3"/>
</dbReference>
<feature type="region of interest" description="Disordered" evidence="7">
    <location>
        <begin position="527"/>
        <end position="557"/>
    </location>
</feature>
<comment type="subcellular location">
    <subcellularLocation>
        <location evidence="1">Cell inner membrane</location>
    </subcellularLocation>
</comment>
<evidence type="ECO:0000256" key="5">
    <source>
        <dbReference type="ARBA" id="ARBA00022989"/>
    </source>
</evidence>
<evidence type="ECO:0000256" key="2">
    <source>
        <dbReference type="ARBA" id="ARBA00022475"/>
    </source>
</evidence>
<dbReference type="RefSeq" id="WP_345926722.1">
    <property type="nucleotide sequence ID" value="NZ_JBDIVF010000003.1"/>
</dbReference>
<dbReference type="EMBL" id="JBEWLZ010000001">
    <property type="protein sequence ID" value="MET1488527.1"/>
    <property type="molecule type" value="Genomic_DNA"/>
</dbReference>
<keyword evidence="11" id="KW-1185">Reference proteome</keyword>
<comment type="caution">
    <text evidence="10">The sequence shown here is derived from an EMBL/GenBank/DDBJ whole genome shotgun (WGS) entry which is preliminary data.</text>
</comment>
<evidence type="ECO:0000313" key="11">
    <source>
        <dbReference type="Proteomes" id="UP001548590"/>
    </source>
</evidence>
<keyword evidence="4 8" id="KW-0812">Transmembrane</keyword>
<feature type="domain" description="Mce/MlaD" evidence="9">
    <location>
        <begin position="297"/>
        <end position="397"/>
    </location>
</feature>